<reference evidence="4 5" key="1">
    <citation type="submission" date="2024-03" db="EMBL/GenBank/DDBJ databases">
        <title>Novel species of the genus Variovorax.</title>
        <authorList>
            <person name="Liu Q."/>
            <person name="Xin Y.-H."/>
        </authorList>
    </citation>
    <scope>NUCLEOTIDE SEQUENCE [LARGE SCALE GENOMIC DNA]</scope>
    <source>
        <strain evidence="4 5">KACC 18501</strain>
    </source>
</reference>
<dbReference type="SUPFAM" id="SSF48452">
    <property type="entry name" value="TPR-like"/>
    <property type="match status" value="1"/>
</dbReference>
<sequence>MSTAAPPAPSASSALSASSLRGIRQASGLSRHAVAKLIELGFVDPAREPGGAWRFTFQDLVLLRSAHDLRAAGIPTRQILRSLRRLKRTLPPEVPVTGLRITAVGDRIAVRVEGSQWEPDTGQLVMDFSVAPGAGSVSRLSKPAPKQGGSPAIDVEAIFAEAEDLEETDAAAAEASYRRVLALEPSHAHAYLNLGFMMCEAKRCEEAVLLLDEAILHCPDDPLVHYNRAVALEGLDRVKEALESYEQCLRLQPDIADAHQNAALLYAQEGEKQLAIRHFSAYRRLTTHA</sequence>
<proteinExistence type="predicted"/>
<dbReference type="Pfam" id="PF14559">
    <property type="entry name" value="TPR_19"/>
    <property type="match status" value="1"/>
</dbReference>
<evidence type="ECO:0000313" key="4">
    <source>
        <dbReference type="EMBL" id="MEJ8823230.1"/>
    </source>
</evidence>
<dbReference type="Proteomes" id="UP001363010">
    <property type="component" value="Unassembled WGS sequence"/>
</dbReference>
<dbReference type="SMART" id="SM00028">
    <property type="entry name" value="TPR"/>
    <property type="match status" value="3"/>
</dbReference>
<dbReference type="InterPro" id="IPR019734">
    <property type="entry name" value="TPR_rpt"/>
</dbReference>
<dbReference type="RefSeq" id="WP_340364269.1">
    <property type="nucleotide sequence ID" value="NZ_JBBKZV010000007.1"/>
</dbReference>
<evidence type="ECO:0000313" key="5">
    <source>
        <dbReference type="Proteomes" id="UP001363010"/>
    </source>
</evidence>
<organism evidence="4 5">
    <name type="scientific">Variovorax humicola</name>
    <dbReference type="NCBI Taxonomy" id="1769758"/>
    <lineage>
        <taxon>Bacteria</taxon>
        <taxon>Pseudomonadati</taxon>
        <taxon>Pseudomonadota</taxon>
        <taxon>Betaproteobacteria</taxon>
        <taxon>Burkholderiales</taxon>
        <taxon>Comamonadaceae</taxon>
        <taxon>Variovorax</taxon>
    </lineage>
</organism>
<dbReference type="PANTHER" id="PTHR44858:SF1">
    <property type="entry name" value="UDP-N-ACETYLGLUCOSAMINE--PEPTIDE N-ACETYLGLUCOSAMINYLTRANSFERASE SPINDLY-RELATED"/>
    <property type="match status" value="1"/>
</dbReference>
<protein>
    <submittedName>
        <fullName evidence="4">Tetratricopeptide repeat protein</fullName>
    </submittedName>
</protein>
<dbReference type="PANTHER" id="PTHR44858">
    <property type="entry name" value="TETRATRICOPEPTIDE REPEAT PROTEIN 6"/>
    <property type="match status" value="1"/>
</dbReference>
<dbReference type="PROSITE" id="PS50005">
    <property type="entry name" value="TPR"/>
    <property type="match status" value="1"/>
</dbReference>
<dbReference type="EMBL" id="JBBKZV010000007">
    <property type="protein sequence ID" value="MEJ8823230.1"/>
    <property type="molecule type" value="Genomic_DNA"/>
</dbReference>
<dbReference type="Gene3D" id="1.10.1660.10">
    <property type="match status" value="1"/>
</dbReference>
<evidence type="ECO:0000256" key="3">
    <source>
        <dbReference type="PROSITE-ProRule" id="PRU00339"/>
    </source>
</evidence>
<dbReference type="InterPro" id="IPR011990">
    <property type="entry name" value="TPR-like_helical_dom_sf"/>
</dbReference>
<evidence type="ECO:0000256" key="2">
    <source>
        <dbReference type="ARBA" id="ARBA00022803"/>
    </source>
</evidence>
<keyword evidence="5" id="KW-1185">Reference proteome</keyword>
<keyword evidence="1" id="KW-0677">Repeat</keyword>
<name>A0ABU8W009_9BURK</name>
<dbReference type="Gene3D" id="1.25.40.10">
    <property type="entry name" value="Tetratricopeptide repeat domain"/>
    <property type="match status" value="1"/>
</dbReference>
<comment type="caution">
    <text evidence="4">The sequence shown here is derived from an EMBL/GenBank/DDBJ whole genome shotgun (WGS) entry which is preliminary data.</text>
</comment>
<accession>A0ABU8W009</accession>
<dbReference type="Pfam" id="PF13432">
    <property type="entry name" value="TPR_16"/>
    <property type="match status" value="1"/>
</dbReference>
<evidence type="ECO:0000256" key="1">
    <source>
        <dbReference type="ARBA" id="ARBA00022737"/>
    </source>
</evidence>
<gene>
    <name evidence="4" type="ORF">WKW80_14485</name>
</gene>
<feature type="repeat" description="TPR" evidence="3">
    <location>
        <begin position="222"/>
        <end position="255"/>
    </location>
</feature>
<dbReference type="InterPro" id="IPR050498">
    <property type="entry name" value="Ycf3"/>
</dbReference>
<keyword evidence="2 3" id="KW-0802">TPR repeat</keyword>